<evidence type="ECO:0000256" key="3">
    <source>
        <dbReference type="ARBA" id="ARBA00023125"/>
    </source>
</evidence>
<name>A0A2I0I614_PUNGR</name>
<dbReference type="Gene3D" id="2.40.330.10">
    <property type="entry name" value="DNA-binding pseudobarrel domain"/>
    <property type="match status" value="1"/>
</dbReference>
<dbReference type="PANTHER" id="PTHR31541:SF60">
    <property type="entry name" value="TF-B3 DOMAIN-CONTAINING PROTEIN"/>
    <property type="match status" value="1"/>
</dbReference>
<feature type="region of interest" description="Disordered" evidence="6">
    <location>
        <begin position="1"/>
        <end position="36"/>
    </location>
</feature>
<accession>A0A2I0I614</accession>
<dbReference type="GO" id="GO:0005634">
    <property type="term" value="C:nucleus"/>
    <property type="evidence" value="ECO:0007669"/>
    <property type="project" value="UniProtKB-SubCell"/>
</dbReference>
<dbReference type="GO" id="GO:0003677">
    <property type="term" value="F:DNA binding"/>
    <property type="evidence" value="ECO:0007669"/>
    <property type="project" value="UniProtKB-KW"/>
</dbReference>
<dbReference type="STRING" id="22663.A0A2I0I614"/>
<feature type="region of interest" description="Disordered" evidence="6">
    <location>
        <begin position="79"/>
        <end position="124"/>
    </location>
</feature>
<dbReference type="AlphaFoldDB" id="A0A2I0I614"/>
<sequence length="232" mass="26653">MAEEENRGRKEKERKISSSSTSARTTDEKVEEDDLLCSEDMRGHGWEGMTKFDMLVLVGHVAYKKYNIKKKMERTMALSEIESSQGHELSRDPATVRNRPQEERGPKHPRPPRKPKQEGPLLFHPKDMPQDLRGWIERELGGSDIGPVCQKAIGPSRHRHTLSLRKWESKKGCGKKSNVYVLTTRVWTDFVEDNNLHEGDEVQIWSFRVGEELYMAIVVVERASEPEEAGDD</sequence>
<dbReference type="Proteomes" id="UP000233551">
    <property type="component" value="Unassembled WGS sequence"/>
</dbReference>
<dbReference type="InterPro" id="IPR005508">
    <property type="entry name" value="At2g31720-like"/>
</dbReference>
<protein>
    <recommendedName>
        <fullName evidence="9">TF-B3 domain-containing protein</fullName>
    </recommendedName>
</protein>
<proteinExistence type="predicted"/>
<dbReference type="InterPro" id="IPR015300">
    <property type="entry name" value="DNA-bd_pseudobarrel_sf"/>
</dbReference>
<keyword evidence="5" id="KW-0539">Nucleus</keyword>
<feature type="compositionally biased region" description="Basic and acidic residues" evidence="6">
    <location>
        <begin position="1"/>
        <end position="16"/>
    </location>
</feature>
<gene>
    <name evidence="7" type="ORF">CRG98_040267</name>
</gene>
<comment type="caution">
    <text evidence="7">The sequence shown here is derived from an EMBL/GenBank/DDBJ whole genome shotgun (WGS) entry which is preliminary data.</text>
</comment>
<evidence type="ECO:0000256" key="4">
    <source>
        <dbReference type="ARBA" id="ARBA00023163"/>
    </source>
</evidence>
<keyword evidence="3" id="KW-0238">DNA-binding</keyword>
<evidence type="ECO:0000256" key="5">
    <source>
        <dbReference type="ARBA" id="ARBA00023242"/>
    </source>
</evidence>
<keyword evidence="8" id="KW-1185">Reference proteome</keyword>
<evidence type="ECO:0000313" key="7">
    <source>
        <dbReference type="EMBL" id="PKI39401.1"/>
    </source>
</evidence>
<evidence type="ECO:0000256" key="2">
    <source>
        <dbReference type="ARBA" id="ARBA00023015"/>
    </source>
</evidence>
<evidence type="ECO:0000256" key="6">
    <source>
        <dbReference type="SAM" id="MobiDB-lite"/>
    </source>
</evidence>
<reference evidence="7 8" key="1">
    <citation type="submission" date="2017-11" db="EMBL/GenBank/DDBJ databases">
        <title>De-novo sequencing of pomegranate (Punica granatum L.) genome.</title>
        <authorList>
            <person name="Akparov Z."/>
            <person name="Amiraslanov A."/>
            <person name="Hajiyeva S."/>
            <person name="Abbasov M."/>
            <person name="Kaur K."/>
            <person name="Hamwieh A."/>
            <person name="Solovyev V."/>
            <person name="Salamov A."/>
            <person name="Braich B."/>
            <person name="Kosarev P."/>
            <person name="Mahmoud A."/>
            <person name="Hajiyev E."/>
            <person name="Babayeva S."/>
            <person name="Izzatullayeva V."/>
            <person name="Mammadov A."/>
            <person name="Mammadov A."/>
            <person name="Sharifova S."/>
            <person name="Ojaghi J."/>
            <person name="Eynullazada K."/>
            <person name="Bayramov B."/>
            <person name="Abdulazimova A."/>
            <person name="Shahmuradov I."/>
        </authorList>
    </citation>
    <scope>NUCLEOTIDE SEQUENCE [LARGE SCALE GENOMIC DNA]</scope>
    <source>
        <strain evidence="8">cv. AG2017</strain>
        <tissue evidence="7">Leaf</tissue>
    </source>
</reference>
<keyword evidence="2" id="KW-0805">Transcription regulation</keyword>
<evidence type="ECO:0000256" key="1">
    <source>
        <dbReference type="ARBA" id="ARBA00004123"/>
    </source>
</evidence>
<dbReference type="SUPFAM" id="SSF101936">
    <property type="entry name" value="DNA-binding pseudobarrel domain"/>
    <property type="match status" value="1"/>
</dbReference>
<evidence type="ECO:0000313" key="8">
    <source>
        <dbReference type="Proteomes" id="UP000233551"/>
    </source>
</evidence>
<dbReference type="EMBL" id="PGOL01003818">
    <property type="protein sequence ID" value="PKI39401.1"/>
    <property type="molecule type" value="Genomic_DNA"/>
</dbReference>
<comment type="subcellular location">
    <subcellularLocation>
        <location evidence="1">Nucleus</location>
    </subcellularLocation>
</comment>
<dbReference type="PANTHER" id="PTHR31541">
    <property type="entry name" value="B3 DOMAIN PLANT PROTEIN-RELATED"/>
    <property type="match status" value="1"/>
</dbReference>
<organism evidence="7 8">
    <name type="scientific">Punica granatum</name>
    <name type="common">Pomegranate</name>
    <dbReference type="NCBI Taxonomy" id="22663"/>
    <lineage>
        <taxon>Eukaryota</taxon>
        <taxon>Viridiplantae</taxon>
        <taxon>Streptophyta</taxon>
        <taxon>Embryophyta</taxon>
        <taxon>Tracheophyta</taxon>
        <taxon>Spermatophyta</taxon>
        <taxon>Magnoliopsida</taxon>
        <taxon>eudicotyledons</taxon>
        <taxon>Gunneridae</taxon>
        <taxon>Pentapetalae</taxon>
        <taxon>rosids</taxon>
        <taxon>malvids</taxon>
        <taxon>Myrtales</taxon>
        <taxon>Lythraceae</taxon>
        <taxon>Punica</taxon>
    </lineage>
</organism>
<keyword evidence="4" id="KW-0804">Transcription</keyword>
<evidence type="ECO:0008006" key="9">
    <source>
        <dbReference type="Google" id="ProtNLM"/>
    </source>
</evidence>